<dbReference type="InterPro" id="IPR013249">
    <property type="entry name" value="RNA_pol_sigma70_r4_t2"/>
</dbReference>
<dbReference type="SUPFAM" id="SSF88659">
    <property type="entry name" value="Sigma3 and sigma4 domains of RNA polymerase sigma factors"/>
    <property type="match status" value="1"/>
</dbReference>
<gene>
    <name evidence="2" type="ORF">MNBD_GAMMA12-1805</name>
</gene>
<feature type="domain" description="RNA polymerase sigma factor 70 region 4 type 2" evidence="1">
    <location>
        <begin position="196"/>
        <end position="244"/>
    </location>
</feature>
<dbReference type="Pfam" id="PF08281">
    <property type="entry name" value="Sigma70_r4_2"/>
    <property type="match status" value="1"/>
</dbReference>
<dbReference type="InterPro" id="IPR036388">
    <property type="entry name" value="WH-like_DNA-bd_sf"/>
</dbReference>
<proteinExistence type="predicted"/>
<evidence type="ECO:0000259" key="1">
    <source>
        <dbReference type="Pfam" id="PF08281"/>
    </source>
</evidence>
<sequence length="254" mass="29894">MISPLKKVNKKDGTPYIRRKPIEKLLNELVFLSPDILADRCKSLNLREIGYIPSECLVYLIRESLRSNNEGLCHILLPILLERCKQTLGRKISNQKFADVEQFRCEILGEFSELFAIDGWLSDDNRLLDYYEVNFNHAFQSFYLTKIKLESKDLEKISSESINIKEENGTLQQYFIEYEMIDKVRLLSQEKQELLEQLWCFIRLLPEEERDSLILYYVYGHTQDAIAIIAGVTERTVRNRLKRGIDTIKTKMED</sequence>
<dbReference type="Gene3D" id="1.10.10.10">
    <property type="entry name" value="Winged helix-like DNA-binding domain superfamily/Winged helix DNA-binding domain"/>
    <property type="match status" value="1"/>
</dbReference>
<protein>
    <recommendedName>
        <fullName evidence="1">RNA polymerase sigma factor 70 region 4 type 2 domain-containing protein</fullName>
    </recommendedName>
</protein>
<name>A0A3B0XWG1_9ZZZZ</name>
<evidence type="ECO:0000313" key="2">
    <source>
        <dbReference type="EMBL" id="VAW71871.1"/>
    </source>
</evidence>
<dbReference type="AlphaFoldDB" id="A0A3B0XWG1"/>
<organism evidence="2">
    <name type="scientific">hydrothermal vent metagenome</name>
    <dbReference type="NCBI Taxonomy" id="652676"/>
    <lineage>
        <taxon>unclassified sequences</taxon>
        <taxon>metagenomes</taxon>
        <taxon>ecological metagenomes</taxon>
    </lineage>
</organism>
<accession>A0A3B0XWG1</accession>
<reference evidence="2" key="1">
    <citation type="submission" date="2018-06" db="EMBL/GenBank/DDBJ databases">
        <authorList>
            <person name="Zhirakovskaya E."/>
        </authorList>
    </citation>
    <scope>NUCLEOTIDE SEQUENCE</scope>
</reference>
<dbReference type="GO" id="GO:0003677">
    <property type="term" value="F:DNA binding"/>
    <property type="evidence" value="ECO:0007669"/>
    <property type="project" value="InterPro"/>
</dbReference>
<dbReference type="InterPro" id="IPR013324">
    <property type="entry name" value="RNA_pol_sigma_r3/r4-like"/>
</dbReference>
<dbReference type="InterPro" id="IPR014284">
    <property type="entry name" value="RNA_pol_sigma-70_dom"/>
</dbReference>
<dbReference type="EMBL" id="UOFL01000033">
    <property type="protein sequence ID" value="VAW71871.1"/>
    <property type="molecule type" value="Genomic_DNA"/>
</dbReference>
<dbReference type="GO" id="GO:0006352">
    <property type="term" value="P:DNA-templated transcription initiation"/>
    <property type="evidence" value="ECO:0007669"/>
    <property type="project" value="InterPro"/>
</dbReference>
<dbReference type="NCBIfam" id="TIGR02937">
    <property type="entry name" value="sigma70-ECF"/>
    <property type="match status" value="1"/>
</dbReference>
<dbReference type="GO" id="GO:0016987">
    <property type="term" value="F:sigma factor activity"/>
    <property type="evidence" value="ECO:0007669"/>
    <property type="project" value="InterPro"/>
</dbReference>